<comment type="caution">
    <text evidence="20">The sequence shown here is derived from an EMBL/GenBank/DDBJ whole genome shotgun (WGS) entry which is preliminary data.</text>
</comment>
<keyword evidence="21" id="KW-1185">Reference proteome</keyword>
<dbReference type="PANTHER" id="PTHR10947:SF0">
    <property type="entry name" value="PHENYLALANINE--TRNA LIGASE BETA SUBUNIT"/>
    <property type="match status" value="1"/>
</dbReference>
<dbReference type="Proteomes" id="UP000318521">
    <property type="component" value="Unassembled WGS sequence"/>
</dbReference>
<dbReference type="CDD" id="cd02796">
    <property type="entry name" value="tRNA_bind_bactPheRS"/>
    <property type="match status" value="1"/>
</dbReference>
<keyword evidence="13 15" id="KW-0030">Aminoacyl-tRNA synthetase</keyword>
<dbReference type="InterPro" id="IPR002547">
    <property type="entry name" value="tRNA-bd_dom"/>
</dbReference>
<dbReference type="Gene3D" id="3.50.40.10">
    <property type="entry name" value="Phenylalanyl-trna Synthetase, Chain B, domain 3"/>
    <property type="match status" value="1"/>
</dbReference>
<dbReference type="AlphaFoldDB" id="A0A554A2Y8"/>
<comment type="catalytic activity">
    <reaction evidence="14 15">
        <text>tRNA(Phe) + L-phenylalanine + ATP = L-phenylalanyl-tRNA(Phe) + AMP + diphosphate + H(+)</text>
        <dbReference type="Rhea" id="RHEA:19413"/>
        <dbReference type="Rhea" id="RHEA-COMP:9668"/>
        <dbReference type="Rhea" id="RHEA-COMP:9699"/>
        <dbReference type="ChEBI" id="CHEBI:15378"/>
        <dbReference type="ChEBI" id="CHEBI:30616"/>
        <dbReference type="ChEBI" id="CHEBI:33019"/>
        <dbReference type="ChEBI" id="CHEBI:58095"/>
        <dbReference type="ChEBI" id="CHEBI:78442"/>
        <dbReference type="ChEBI" id="CHEBI:78531"/>
        <dbReference type="ChEBI" id="CHEBI:456215"/>
        <dbReference type="EC" id="6.1.1.20"/>
    </reaction>
</comment>
<evidence type="ECO:0000256" key="1">
    <source>
        <dbReference type="ARBA" id="ARBA00004496"/>
    </source>
</evidence>
<dbReference type="FunFam" id="3.30.930.10:FF:000022">
    <property type="entry name" value="Phenylalanine--tRNA ligase beta subunit"/>
    <property type="match status" value="1"/>
</dbReference>
<dbReference type="Gene3D" id="3.30.70.380">
    <property type="entry name" value="Ferrodoxin-fold anticodon-binding domain"/>
    <property type="match status" value="1"/>
</dbReference>
<dbReference type="InterPro" id="IPR036690">
    <property type="entry name" value="Fdx_antiC-bd_sf"/>
</dbReference>
<evidence type="ECO:0000256" key="9">
    <source>
        <dbReference type="ARBA" id="ARBA00022840"/>
    </source>
</evidence>
<keyword evidence="7 15" id="KW-0479">Metal-binding</keyword>
<evidence type="ECO:0000256" key="13">
    <source>
        <dbReference type="ARBA" id="ARBA00023146"/>
    </source>
</evidence>
<dbReference type="SUPFAM" id="SSF54991">
    <property type="entry name" value="Anticodon-binding domain of PheRS"/>
    <property type="match status" value="1"/>
</dbReference>
<keyword evidence="8 15" id="KW-0547">Nucleotide-binding</keyword>
<dbReference type="EMBL" id="VLXZ01000001">
    <property type="protein sequence ID" value="TSB48006.1"/>
    <property type="molecule type" value="Genomic_DNA"/>
</dbReference>
<keyword evidence="12 15" id="KW-0648">Protein biosynthesis</keyword>
<keyword evidence="5 16" id="KW-0820">tRNA-binding</keyword>
<dbReference type="SUPFAM" id="SSF56037">
    <property type="entry name" value="PheT/TilS domain"/>
    <property type="match status" value="1"/>
</dbReference>
<name>A0A554A2Y8_9BACI</name>
<organism evidence="20 21">
    <name type="scientific">Alkalicoccobacillus porphyridii</name>
    <dbReference type="NCBI Taxonomy" id="2597270"/>
    <lineage>
        <taxon>Bacteria</taxon>
        <taxon>Bacillati</taxon>
        <taxon>Bacillota</taxon>
        <taxon>Bacilli</taxon>
        <taxon>Bacillales</taxon>
        <taxon>Bacillaceae</taxon>
        <taxon>Alkalicoccobacillus</taxon>
    </lineage>
</organism>
<comment type="cofactor">
    <cofactor evidence="15">
        <name>Mg(2+)</name>
        <dbReference type="ChEBI" id="CHEBI:18420"/>
    </cofactor>
    <text evidence="15">Binds 2 magnesium ions per tetramer.</text>
</comment>
<dbReference type="Gene3D" id="2.40.50.140">
    <property type="entry name" value="Nucleic acid-binding proteins"/>
    <property type="match status" value="1"/>
</dbReference>
<accession>A0A554A2Y8</accession>
<evidence type="ECO:0000256" key="4">
    <source>
        <dbReference type="ARBA" id="ARBA00022490"/>
    </source>
</evidence>
<evidence type="ECO:0000256" key="2">
    <source>
        <dbReference type="ARBA" id="ARBA00008653"/>
    </source>
</evidence>
<feature type="binding site" evidence="15">
    <location>
        <position position="468"/>
    </location>
    <ligand>
        <name>Mg(2+)</name>
        <dbReference type="ChEBI" id="CHEBI:18420"/>
        <note>shared with alpha subunit</note>
    </ligand>
</feature>
<dbReference type="SMART" id="SM00896">
    <property type="entry name" value="FDX-ACB"/>
    <property type="match status" value="1"/>
</dbReference>
<evidence type="ECO:0000256" key="5">
    <source>
        <dbReference type="ARBA" id="ARBA00022555"/>
    </source>
</evidence>
<evidence type="ECO:0000256" key="15">
    <source>
        <dbReference type="HAMAP-Rule" id="MF_00283"/>
    </source>
</evidence>
<dbReference type="GO" id="GO:0005524">
    <property type="term" value="F:ATP binding"/>
    <property type="evidence" value="ECO:0007669"/>
    <property type="project" value="UniProtKB-UniRule"/>
</dbReference>
<dbReference type="FunFam" id="2.40.50.140:FF:000045">
    <property type="entry name" value="Phenylalanine--tRNA ligase beta subunit"/>
    <property type="match status" value="1"/>
</dbReference>
<dbReference type="InterPro" id="IPR041616">
    <property type="entry name" value="PheRS_beta_core"/>
</dbReference>
<dbReference type="GO" id="GO:0006432">
    <property type="term" value="P:phenylalanyl-tRNA aminoacylation"/>
    <property type="evidence" value="ECO:0007669"/>
    <property type="project" value="UniProtKB-UniRule"/>
</dbReference>
<evidence type="ECO:0000256" key="12">
    <source>
        <dbReference type="ARBA" id="ARBA00022917"/>
    </source>
</evidence>
<proteinExistence type="inferred from homology"/>
<dbReference type="RefSeq" id="WP_143846352.1">
    <property type="nucleotide sequence ID" value="NZ_VLXZ01000001.1"/>
</dbReference>
<dbReference type="Pfam" id="PF01588">
    <property type="entry name" value="tRNA_bind"/>
    <property type="match status" value="1"/>
</dbReference>
<dbReference type="InterPro" id="IPR045060">
    <property type="entry name" value="Phe-tRNA-ligase_IIc_bsu"/>
</dbReference>
<keyword evidence="9 15" id="KW-0067">ATP-binding</keyword>
<dbReference type="Pfam" id="PF03484">
    <property type="entry name" value="B5"/>
    <property type="match status" value="1"/>
</dbReference>
<dbReference type="PROSITE" id="PS51483">
    <property type="entry name" value="B5"/>
    <property type="match status" value="1"/>
</dbReference>
<evidence type="ECO:0000259" key="18">
    <source>
        <dbReference type="PROSITE" id="PS51447"/>
    </source>
</evidence>
<dbReference type="PROSITE" id="PS50886">
    <property type="entry name" value="TRBD"/>
    <property type="match status" value="1"/>
</dbReference>
<dbReference type="EC" id="6.1.1.20" evidence="15"/>
<dbReference type="GO" id="GO:0000287">
    <property type="term" value="F:magnesium ion binding"/>
    <property type="evidence" value="ECO:0007669"/>
    <property type="project" value="UniProtKB-UniRule"/>
</dbReference>
<dbReference type="Gene3D" id="3.30.56.10">
    <property type="match status" value="2"/>
</dbReference>
<evidence type="ECO:0000256" key="10">
    <source>
        <dbReference type="ARBA" id="ARBA00022842"/>
    </source>
</evidence>
<keyword evidence="4 15" id="KW-0963">Cytoplasm</keyword>
<dbReference type="InterPro" id="IPR045864">
    <property type="entry name" value="aa-tRNA-synth_II/BPL/LPL"/>
</dbReference>
<feature type="domain" description="TRNA-binding" evidence="17">
    <location>
        <begin position="40"/>
        <end position="155"/>
    </location>
</feature>
<dbReference type="SMART" id="SM00874">
    <property type="entry name" value="B5"/>
    <property type="match status" value="1"/>
</dbReference>
<reference evidence="20 21" key="1">
    <citation type="submission" date="2019-07" db="EMBL/GenBank/DDBJ databases">
        <authorList>
            <person name="Park Y.J."/>
            <person name="Jeong S.E."/>
            <person name="Jung H.S."/>
        </authorList>
    </citation>
    <scope>NUCLEOTIDE SEQUENCE [LARGE SCALE GENOMIC DNA]</scope>
    <source>
        <strain evidence="21">P16(2019)</strain>
    </source>
</reference>
<evidence type="ECO:0000256" key="6">
    <source>
        <dbReference type="ARBA" id="ARBA00022598"/>
    </source>
</evidence>
<dbReference type="SMART" id="SM00873">
    <property type="entry name" value="B3_4"/>
    <property type="match status" value="1"/>
</dbReference>
<keyword evidence="6 15" id="KW-0436">Ligase</keyword>
<dbReference type="FunFam" id="3.50.40.10:FF:000001">
    <property type="entry name" value="Phenylalanine--tRNA ligase beta subunit"/>
    <property type="match status" value="1"/>
</dbReference>
<evidence type="ECO:0000256" key="16">
    <source>
        <dbReference type="PROSITE-ProRule" id="PRU00209"/>
    </source>
</evidence>
<dbReference type="SUPFAM" id="SSF55681">
    <property type="entry name" value="Class II aaRS and biotin synthetases"/>
    <property type="match status" value="1"/>
</dbReference>
<dbReference type="InterPro" id="IPR020825">
    <property type="entry name" value="Phe-tRNA_synthase-like_B3/B4"/>
</dbReference>
<comment type="subcellular location">
    <subcellularLocation>
        <location evidence="1 15">Cytoplasm</location>
    </subcellularLocation>
</comment>
<dbReference type="FunFam" id="3.30.70.380:FF:000001">
    <property type="entry name" value="Phenylalanine--tRNA ligase beta subunit"/>
    <property type="match status" value="1"/>
</dbReference>
<dbReference type="InterPro" id="IPR009061">
    <property type="entry name" value="DNA-bd_dom_put_sf"/>
</dbReference>
<feature type="binding site" evidence="15">
    <location>
        <position position="471"/>
    </location>
    <ligand>
        <name>Mg(2+)</name>
        <dbReference type="ChEBI" id="CHEBI:18420"/>
        <note>shared with alpha subunit</note>
    </ligand>
</feature>
<evidence type="ECO:0000256" key="3">
    <source>
        <dbReference type="ARBA" id="ARBA00011209"/>
    </source>
</evidence>
<dbReference type="SUPFAM" id="SSF50249">
    <property type="entry name" value="Nucleic acid-binding proteins"/>
    <property type="match status" value="1"/>
</dbReference>
<dbReference type="Gene3D" id="3.30.930.10">
    <property type="entry name" value="Bira Bifunctional Protein, Domain 2"/>
    <property type="match status" value="1"/>
</dbReference>
<evidence type="ECO:0000256" key="7">
    <source>
        <dbReference type="ARBA" id="ARBA00022723"/>
    </source>
</evidence>
<gene>
    <name evidence="15" type="primary">pheT</name>
    <name evidence="20" type="ORF">FN960_00150</name>
</gene>
<dbReference type="InterPro" id="IPR005146">
    <property type="entry name" value="B3/B4_tRNA-bd"/>
</dbReference>
<dbReference type="InterPro" id="IPR004532">
    <property type="entry name" value="Phe-tRNA-ligase_IIc_bsu_bact"/>
</dbReference>
<dbReference type="GO" id="GO:0016740">
    <property type="term" value="F:transferase activity"/>
    <property type="evidence" value="ECO:0007669"/>
    <property type="project" value="UniProtKB-ARBA"/>
</dbReference>
<dbReference type="GO" id="GO:0009328">
    <property type="term" value="C:phenylalanine-tRNA ligase complex"/>
    <property type="evidence" value="ECO:0007669"/>
    <property type="project" value="TreeGrafter"/>
</dbReference>
<evidence type="ECO:0000256" key="11">
    <source>
        <dbReference type="ARBA" id="ARBA00022884"/>
    </source>
</evidence>
<sequence>MLVSYNWLKEYVELDGIKATDVAEKMTRGGVEIDLVHVLNKGVSNIVTGYIHTCEPHPDADKLKVCQVDVGEEERVQIVCGAANVAAGQTVVVAKVGARLPGDIKIKKAKLRGQLSQGMICSLQELGLDSALIQKEYAEGIFAFPEQIEPGKDALDVLNLTDEVLELDLTPNRSDCLNMLGTAYEVAALYGKEVQLPQESYQEADEQAEQKVTVELESSEEASYYEAMVIKNVKVGPSPQWLQNRLMASGIRPINNVVDITNYVLIEYGQPLHAFDYDKLESKSILVRRAKDDEELITLDGQTRKLSSEQLVITDGQKPIALAGVMGGQDTEVDQNTSTVLLEAAVFNSSLIRQSSRAHALRSDSSTRFEKGINAERTPHAARRAAKLIQEFASGEVLQGTVCVDARELTPIRIELSLSKMNERLGMELLASETAEMFSRLGFSYSQSEEGFVVEAPLRRPDLMIQEDLYEEVARIYGYDNIPATLPIGTTTQGSLSTYQEKRRRLARYLEAAGLHQVITYSLTSPEKANAYKQDEQSLITLSMPMSEERSTMRTSLLPHLYDVLAYNVNRKNHNVFIYEMGSIFHSNESPLTSQPEEKEYLSVALTGVWHESKWQTEKKQVDFFVIKGLVEGLVQELGLSDVVEFNQSARPHMHPGRTAEWTLNGQSVGYFGQLHPTTQRNQDLRETYVLEVDLGALLTYAPVMVQYQALPRFPSIVRDIALVVDKDQTAGELEQIITSSGAPLLVKVELFDHYEGEHLEEGKKSLAFSLTYLDPEKTLRDTDVEEVHQQVLDALKSKANATLRQ</sequence>
<dbReference type="InterPro" id="IPR012340">
    <property type="entry name" value="NA-bd_OB-fold"/>
</dbReference>
<dbReference type="OrthoDB" id="9805455at2"/>
<dbReference type="InterPro" id="IPR005147">
    <property type="entry name" value="tRNA_synthase_B5-dom"/>
</dbReference>
<dbReference type="GO" id="GO:0000049">
    <property type="term" value="F:tRNA binding"/>
    <property type="evidence" value="ECO:0007669"/>
    <property type="project" value="UniProtKB-UniRule"/>
</dbReference>
<dbReference type="GO" id="GO:0140096">
    <property type="term" value="F:catalytic activity, acting on a protein"/>
    <property type="evidence" value="ECO:0007669"/>
    <property type="project" value="UniProtKB-ARBA"/>
</dbReference>
<dbReference type="Pfam" id="PF17759">
    <property type="entry name" value="tRNA_synthFbeta"/>
    <property type="match status" value="1"/>
</dbReference>
<evidence type="ECO:0000259" key="19">
    <source>
        <dbReference type="PROSITE" id="PS51483"/>
    </source>
</evidence>
<evidence type="ECO:0000256" key="8">
    <source>
        <dbReference type="ARBA" id="ARBA00022741"/>
    </source>
</evidence>
<dbReference type="GO" id="GO:0004826">
    <property type="term" value="F:phenylalanine-tRNA ligase activity"/>
    <property type="evidence" value="ECO:0007669"/>
    <property type="project" value="UniProtKB-UniRule"/>
</dbReference>
<comment type="similarity">
    <text evidence="2 15">Belongs to the phenylalanyl-tRNA synthetase beta subunit family. Type 1 subfamily.</text>
</comment>
<dbReference type="HAMAP" id="MF_00283">
    <property type="entry name" value="Phe_tRNA_synth_beta1"/>
    <property type="match status" value="1"/>
</dbReference>
<evidence type="ECO:0000259" key="17">
    <source>
        <dbReference type="PROSITE" id="PS50886"/>
    </source>
</evidence>
<dbReference type="CDD" id="cd00769">
    <property type="entry name" value="PheRS_beta_core"/>
    <property type="match status" value="1"/>
</dbReference>
<dbReference type="InterPro" id="IPR033714">
    <property type="entry name" value="tRNA_bind_bactPheRS"/>
</dbReference>
<comment type="subunit">
    <text evidence="3 15">Tetramer of two alpha and two beta subunits.</text>
</comment>
<dbReference type="PANTHER" id="PTHR10947">
    <property type="entry name" value="PHENYLALANYL-TRNA SYNTHETASE BETA CHAIN AND LEUCINE-RICH REPEAT-CONTAINING PROTEIN 47"/>
    <property type="match status" value="1"/>
</dbReference>
<protein>
    <recommendedName>
        <fullName evidence="15">Phenylalanine--tRNA ligase beta subunit</fullName>
        <ecNumber evidence="15">6.1.1.20</ecNumber>
    </recommendedName>
    <alternativeName>
        <fullName evidence="15">Phenylalanyl-tRNA synthetase beta subunit</fullName>
        <shortName evidence="15">PheRS</shortName>
    </alternativeName>
</protein>
<dbReference type="PROSITE" id="PS51447">
    <property type="entry name" value="FDX_ACB"/>
    <property type="match status" value="1"/>
</dbReference>
<feature type="domain" description="FDX-ACB" evidence="18">
    <location>
        <begin position="712"/>
        <end position="805"/>
    </location>
</feature>
<feature type="binding site" evidence="15">
    <location>
        <position position="472"/>
    </location>
    <ligand>
        <name>Mg(2+)</name>
        <dbReference type="ChEBI" id="CHEBI:18420"/>
        <note>shared with alpha subunit</note>
    </ligand>
</feature>
<keyword evidence="10 15" id="KW-0460">Magnesium</keyword>
<evidence type="ECO:0000313" key="20">
    <source>
        <dbReference type="EMBL" id="TSB48006.1"/>
    </source>
</evidence>
<evidence type="ECO:0000256" key="14">
    <source>
        <dbReference type="ARBA" id="ARBA00049255"/>
    </source>
</evidence>
<dbReference type="Pfam" id="PF03147">
    <property type="entry name" value="FDX-ACB"/>
    <property type="match status" value="1"/>
</dbReference>
<dbReference type="SUPFAM" id="SSF46955">
    <property type="entry name" value="Putative DNA-binding domain"/>
    <property type="match status" value="1"/>
</dbReference>
<evidence type="ECO:0000313" key="21">
    <source>
        <dbReference type="Proteomes" id="UP000318521"/>
    </source>
</evidence>
<dbReference type="NCBIfam" id="NF045760">
    <property type="entry name" value="YtpR"/>
    <property type="match status" value="1"/>
</dbReference>
<dbReference type="Pfam" id="PF03483">
    <property type="entry name" value="B3_4"/>
    <property type="match status" value="1"/>
</dbReference>
<dbReference type="InterPro" id="IPR005121">
    <property type="entry name" value="Fdx_antiC-bd"/>
</dbReference>
<keyword evidence="11 16" id="KW-0694">RNA-binding</keyword>
<feature type="domain" description="B5" evidence="19">
    <location>
        <begin position="409"/>
        <end position="484"/>
    </location>
</feature>
<dbReference type="NCBIfam" id="TIGR00472">
    <property type="entry name" value="pheT_bact"/>
    <property type="match status" value="1"/>
</dbReference>
<feature type="binding site" evidence="15">
    <location>
        <position position="462"/>
    </location>
    <ligand>
        <name>Mg(2+)</name>
        <dbReference type="ChEBI" id="CHEBI:18420"/>
        <note>shared with alpha subunit</note>
    </ligand>
</feature>